<feature type="transmembrane region" description="Helical" evidence="9">
    <location>
        <begin position="195"/>
        <end position="215"/>
    </location>
</feature>
<comment type="similarity">
    <text evidence="2">Belongs to the glycerophosphoryl diester phosphodiesterase family.</text>
</comment>
<evidence type="ECO:0000256" key="2">
    <source>
        <dbReference type="ARBA" id="ARBA00007277"/>
    </source>
</evidence>
<evidence type="ECO:0000259" key="10">
    <source>
        <dbReference type="PROSITE" id="PS51704"/>
    </source>
</evidence>
<dbReference type="InterPro" id="IPR017946">
    <property type="entry name" value="PLC-like_Pdiesterase_TIM-brl"/>
</dbReference>
<dbReference type="GO" id="GO:0006629">
    <property type="term" value="P:lipid metabolic process"/>
    <property type="evidence" value="ECO:0007669"/>
    <property type="project" value="InterPro"/>
</dbReference>
<dbReference type="EMBL" id="JANPWB010000012">
    <property type="protein sequence ID" value="KAJ1120093.1"/>
    <property type="molecule type" value="Genomic_DNA"/>
</dbReference>
<dbReference type="GO" id="GO:0016020">
    <property type="term" value="C:membrane"/>
    <property type="evidence" value="ECO:0007669"/>
    <property type="project" value="UniProtKB-SubCell"/>
</dbReference>
<evidence type="ECO:0000256" key="9">
    <source>
        <dbReference type="SAM" id="Phobius"/>
    </source>
</evidence>
<feature type="transmembrane region" description="Helical" evidence="9">
    <location>
        <begin position="235"/>
        <end position="264"/>
    </location>
</feature>
<dbReference type="PANTHER" id="PTHR23344">
    <property type="entry name" value="GLYCEROPHOSPHORYL DIESTER PHOSPHODIESTERASE"/>
    <property type="match status" value="1"/>
</dbReference>
<dbReference type="AlphaFoldDB" id="A0AAV7P0C9"/>
<evidence type="ECO:0000256" key="1">
    <source>
        <dbReference type="ARBA" id="ARBA00004141"/>
    </source>
</evidence>
<evidence type="ECO:0000256" key="6">
    <source>
        <dbReference type="ARBA" id="ARBA00023136"/>
    </source>
</evidence>
<dbReference type="SUPFAM" id="SSF51695">
    <property type="entry name" value="PLC-like phosphodiesterases"/>
    <property type="match status" value="1"/>
</dbReference>
<keyword evidence="3 9" id="KW-0812">Transmembrane</keyword>
<feature type="transmembrane region" description="Helical" evidence="9">
    <location>
        <begin position="276"/>
        <end position="295"/>
    </location>
</feature>
<keyword evidence="7" id="KW-0325">Glycoprotein</keyword>
<dbReference type="Pfam" id="PF03009">
    <property type="entry name" value="GDPD"/>
    <property type="match status" value="1"/>
</dbReference>
<dbReference type="Gene3D" id="3.20.20.190">
    <property type="entry name" value="Phosphatidylinositol (PI) phosphodiesterase"/>
    <property type="match status" value="1"/>
</dbReference>
<accession>A0AAV7P0C9</accession>
<name>A0AAV7P0C9_PLEWA</name>
<dbReference type="InterPro" id="IPR030395">
    <property type="entry name" value="GP_PDE_dom"/>
</dbReference>
<protein>
    <recommendedName>
        <fullName evidence="10">GP-PDE domain-containing protein</fullName>
    </recommendedName>
</protein>
<comment type="subcellular location">
    <subcellularLocation>
        <location evidence="1">Membrane</location>
        <topology evidence="1">Multi-pass membrane protein</topology>
    </subcellularLocation>
</comment>
<evidence type="ECO:0000313" key="11">
    <source>
        <dbReference type="EMBL" id="KAJ1120093.1"/>
    </source>
</evidence>
<keyword evidence="6 9" id="KW-0472">Membrane</keyword>
<keyword evidence="5 9" id="KW-1133">Transmembrane helix</keyword>
<evidence type="ECO:0000256" key="4">
    <source>
        <dbReference type="ARBA" id="ARBA00022801"/>
    </source>
</evidence>
<feature type="region of interest" description="Disordered" evidence="8">
    <location>
        <begin position="698"/>
        <end position="724"/>
    </location>
</feature>
<dbReference type="GO" id="GO:0008889">
    <property type="term" value="F:glycerophosphodiester phosphodiesterase activity"/>
    <property type="evidence" value="ECO:0007669"/>
    <property type="project" value="TreeGrafter"/>
</dbReference>
<evidence type="ECO:0000256" key="7">
    <source>
        <dbReference type="ARBA" id="ARBA00023180"/>
    </source>
</evidence>
<keyword evidence="12" id="KW-1185">Reference proteome</keyword>
<keyword evidence="4" id="KW-0378">Hydrolase</keyword>
<dbReference type="PANTHER" id="PTHR23344:SF13">
    <property type="entry name" value="GLYCEROPHOSPHODIESTER PHOSPHODIESTERASE DOMAIN-CONTAINING PROTEIN 4"/>
    <property type="match status" value="1"/>
</dbReference>
<evidence type="ECO:0000313" key="12">
    <source>
        <dbReference type="Proteomes" id="UP001066276"/>
    </source>
</evidence>
<dbReference type="PROSITE" id="PS51704">
    <property type="entry name" value="GP_PDE"/>
    <property type="match status" value="1"/>
</dbReference>
<feature type="transmembrane region" description="Helical" evidence="9">
    <location>
        <begin position="315"/>
        <end position="335"/>
    </location>
</feature>
<dbReference type="Proteomes" id="UP001066276">
    <property type="component" value="Chromosome 8"/>
</dbReference>
<reference evidence="11" key="1">
    <citation type="journal article" date="2022" name="bioRxiv">
        <title>Sequencing and chromosome-scale assembly of the giantPleurodeles waltlgenome.</title>
        <authorList>
            <person name="Brown T."/>
            <person name="Elewa A."/>
            <person name="Iarovenko S."/>
            <person name="Subramanian E."/>
            <person name="Araus A.J."/>
            <person name="Petzold A."/>
            <person name="Susuki M."/>
            <person name="Suzuki K.-i.T."/>
            <person name="Hayashi T."/>
            <person name="Toyoda A."/>
            <person name="Oliveira C."/>
            <person name="Osipova E."/>
            <person name="Leigh N.D."/>
            <person name="Simon A."/>
            <person name="Yun M.H."/>
        </authorList>
    </citation>
    <scope>NUCLEOTIDE SEQUENCE</scope>
    <source>
        <strain evidence="11">20211129_DDA</strain>
        <tissue evidence="11">Liver</tissue>
    </source>
</reference>
<evidence type="ECO:0000256" key="8">
    <source>
        <dbReference type="SAM" id="MobiDB-lite"/>
    </source>
</evidence>
<evidence type="ECO:0000256" key="3">
    <source>
        <dbReference type="ARBA" id="ARBA00022692"/>
    </source>
</evidence>
<proteinExistence type="inferred from homology"/>
<feature type="transmembrane region" description="Helical" evidence="9">
    <location>
        <begin position="342"/>
        <end position="361"/>
    </location>
</feature>
<organism evidence="11 12">
    <name type="scientific">Pleurodeles waltl</name>
    <name type="common">Iberian ribbed newt</name>
    <dbReference type="NCBI Taxonomy" id="8319"/>
    <lineage>
        <taxon>Eukaryota</taxon>
        <taxon>Metazoa</taxon>
        <taxon>Chordata</taxon>
        <taxon>Craniata</taxon>
        <taxon>Vertebrata</taxon>
        <taxon>Euteleostomi</taxon>
        <taxon>Amphibia</taxon>
        <taxon>Batrachia</taxon>
        <taxon>Caudata</taxon>
        <taxon>Salamandroidea</taxon>
        <taxon>Salamandridae</taxon>
        <taxon>Pleurodelinae</taxon>
        <taxon>Pleurodeles</taxon>
    </lineage>
</organism>
<comment type="caution">
    <text evidence="11">The sequence shown here is derived from an EMBL/GenBank/DDBJ whole genome shotgun (WGS) entry which is preliminary data.</text>
</comment>
<feature type="transmembrane region" description="Helical" evidence="9">
    <location>
        <begin position="651"/>
        <end position="670"/>
    </location>
</feature>
<feature type="domain" description="GP-PDE" evidence="10">
    <location>
        <begin position="380"/>
        <end position="638"/>
    </location>
</feature>
<evidence type="ECO:0000256" key="5">
    <source>
        <dbReference type="ARBA" id="ARBA00022989"/>
    </source>
</evidence>
<gene>
    <name evidence="11" type="ORF">NDU88_008269</name>
</gene>
<sequence>MPCAPLTGAGTAVRTRPLSRARQQDLNNLTVWHAAEHASQQQQAAEGCLCCSQLAVPALGRKAPSPRRLCSGRPLPPEVGPVRQHLTACDPGGSGAQSPAGGRRLPHLATARRGAGRRIPKAGGWCKLPQMGSTSISLKKLRLGKLKVVRRRLLQRYEHQPFISFLAGLYSCRWKRYQREKTQPGECCCKKWEHVFFLVLIGTFCLSLIFLYFWGEAQNDYNDFDWYTYGSVGYWFLWSLLILVVAAVLFTYIAILLILAVCLLSEGQRLYLHWSHKIGTLLVLVFSAVSLAVLSHLWGEEWAAVILSFQVTAPYLHIGAIAVMTLMSWPVALYFVRMNRKVCQVIILGPFLAILIILYLIPLGMYSPCIRGEGTLGPKPALFGHRGTPVLAPENTKLSFEKTIEHGAAGLETDVTMSYDGIPFLMHDGTLKRTTNVHEVYPNLTNENAAMFTWDALKSLNAGKWFIEDKPFLSTGSLSSEDERLAINQSIYKLNDFLKLAHQARKYVLFDLYRPPMMHPYRDSWIKRTLQVINESAVDPHLVLWLSNEARADVATVSPGFQQTLGRKAPIEELVKSNIVKLNLHYSEMSSEDISIYGSANITTNLYVISEPWLFSLAWCSGAHSVTTNTAHILRKIDQPLFLMTPQGYRFVWILTDVTSAVLIGLIFTLHMWRETGFSCCSNTSMLLQRELDGSLSEESDLKSLPTTPNRSPNEEIPGTTTNA</sequence>